<evidence type="ECO:0000313" key="6">
    <source>
        <dbReference type="EMBL" id="QPM75455.1"/>
    </source>
</evidence>
<dbReference type="PANTHER" id="PTHR30126">
    <property type="entry name" value="HTH-TYPE TRANSCRIPTIONAL REGULATOR"/>
    <property type="match status" value="1"/>
</dbReference>
<dbReference type="KEGG" id="sllo:ISP08_01610"/>
<dbReference type="InterPro" id="IPR000847">
    <property type="entry name" value="LysR_HTH_N"/>
</dbReference>
<keyword evidence="3" id="KW-0238">DNA-binding</keyword>
<dbReference type="InterPro" id="IPR005119">
    <property type="entry name" value="LysR_subst-bd"/>
</dbReference>
<gene>
    <name evidence="6" type="ORF">ISP08_01610</name>
</gene>
<dbReference type="Proteomes" id="UP000594455">
    <property type="component" value="Chromosome"/>
</dbReference>
<dbReference type="Pfam" id="PF00126">
    <property type="entry name" value="HTH_1"/>
    <property type="match status" value="1"/>
</dbReference>
<feature type="domain" description="HTH lysR-type" evidence="5">
    <location>
        <begin position="4"/>
        <end position="61"/>
    </location>
</feature>
<proteinExistence type="inferred from homology"/>
<dbReference type="SUPFAM" id="SSF53850">
    <property type="entry name" value="Periplasmic binding protein-like II"/>
    <property type="match status" value="1"/>
</dbReference>
<keyword evidence="7" id="KW-1185">Reference proteome</keyword>
<dbReference type="RefSeq" id="WP_196931186.1">
    <property type="nucleotide sequence ID" value="NZ_CP064056.1"/>
</dbReference>
<evidence type="ECO:0000256" key="2">
    <source>
        <dbReference type="ARBA" id="ARBA00023015"/>
    </source>
</evidence>
<dbReference type="AlphaFoldDB" id="A0A7T1B0F1"/>
<evidence type="ECO:0000256" key="3">
    <source>
        <dbReference type="ARBA" id="ARBA00023125"/>
    </source>
</evidence>
<evidence type="ECO:0000259" key="5">
    <source>
        <dbReference type="PROSITE" id="PS50931"/>
    </source>
</evidence>
<accession>A0A7T1B0F1</accession>
<evidence type="ECO:0000313" key="7">
    <source>
        <dbReference type="Proteomes" id="UP000594455"/>
    </source>
</evidence>
<dbReference type="PROSITE" id="PS50931">
    <property type="entry name" value="HTH_LYSR"/>
    <property type="match status" value="1"/>
</dbReference>
<dbReference type="GO" id="GO:0000976">
    <property type="term" value="F:transcription cis-regulatory region binding"/>
    <property type="evidence" value="ECO:0007669"/>
    <property type="project" value="TreeGrafter"/>
</dbReference>
<dbReference type="FunFam" id="1.10.10.10:FF:000001">
    <property type="entry name" value="LysR family transcriptional regulator"/>
    <property type="match status" value="1"/>
</dbReference>
<evidence type="ECO:0000256" key="1">
    <source>
        <dbReference type="ARBA" id="ARBA00009437"/>
    </source>
</evidence>
<dbReference type="Gene3D" id="1.10.10.10">
    <property type="entry name" value="Winged helix-like DNA-binding domain superfamily/Winged helix DNA-binding domain"/>
    <property type="match status" value="1"/>
</dbReference>
<dbReference type="GO" id="GO:0003700">
    <property type="term" value="F:DNA-binding transcription factor activity"/>
    <property type="evidence" value="ECO:0007669"/>
    <property type="project" value="InterPro"/>
</dbReference>
<dbReference type="SUPFAM" id="SSF46785">
    <property type="entry name" value="Winged helix' DNA-binding domain"/>
    <property type="match status" value="1"/>
</dbReference>
<keyword evidence="2" id="KW-0805">Transcription regulation</keyword>
<organism evidence="6 7">
    <name type="scientific">Staphylococcus lloydii</name>
    <dbReference type="NCBI Taxonomy" id="2781774"/>
    <lineage>
        <taxon>Bacteria</taxon>
        <taxon>Bacillati</taxon>
        <taxon>Bacillota</taxon>
        <taxon>Bacilli</taxon>
        <taxon>Bacillales</taxon>
        <taxon>Staphylococcaceae</taxon>
        <taxon>Staphylococcus</taxon>
    </lineage>
</organism>
<dbReference type="Gene3D" id="3.40.190.290">
    <property type="match status" value="1"/>
</dbReference>
<protein>
    <submittedName>
        <fullName evidence="6">LysR family transcriptional regulator</fullName>
    </submittedName>
</protein>
<dbReference type="EMBL" id="CP064056">
    <property type="protein sequence ID" value="QPM75455.1"/>
    <property type="molecule type" value="Genomic_DNA"/>
</dbReference>
<dbReference type="Pfam" id="PF03466">
    <property type="entry name" value="LysR_substrate"/>
    <property type="match status" value="1"/>
</dbReference>
<dbReference type="InterPro" id="IPR036390">
    <property type="entry name" value="WH_DNA-bd_sf"/>
</dbReference>
<keyword evidence="4" id="KW-0804">Transcription</keyword>
<evidence type="ECO:0000256" key="4">
    <source>
        <dbReference type="ARBA" id="ARBA00023163"/>
    </source>
</evidence>
<name>A0A7T1B0F1_9STAP</name>
<sequence length="287" mass="32396">MMLMNIDDLKAFKKVCEVKSFTRAAEEMNFVQSNITAKIKRLEKHYQTQLIYRDKKAITATPAGQALLEYINKILTLVEAADAELIDNPYSELHIGSIETIAATHLPNVLEQFRQTNKKAKLKITTASTAQLLSKIKLREIEGAFISGAVNDETIEAVPLYNEQMVVITQKGYGNPVFENKGQAIIVFGEGCFYRSYFEKWLNHHQMIIDSLMTLNTLDGIVGCVQAGLGIAMLPQSVIAKLDHDKLDFYQVTTPFEHVPVSFMYRKDNVQTTVFNQFKKVMSAIYG</sequence>
<dbReference type="PANTHER" id="PTHR30126:SF40">
    <property type="entry name" value="HTH-TYPE TRANSCRIPTIONAL REGULATOR GLTR"/>
    <property type="match status" value="1"/>
</dbReference>
<reference evidence="6 7" key="1">
    <citation type="submission" date="2020-10" db="EMBL/GenBank/DDBJ databases">
        <title>Closed genome sequences of Staphylococcus lloydii sp. nov. and Staphylococcus durrellii sp. nov. Isolated from Captive Fruit Bats (Pteropus livingstonii).</title>
        <authorList>
            <person name="Fountain K."/>
        </authorList>
    </citation>
    <scope>NUCLEOTIDE SEQUENCE [LARGE SCALE GENOMIC DNA]</scope>
    <source>
        <strain evidence="6 7">23_2_7_LY</strain>
    </source>
</reference>
<dbReference type="InterPro" id="IPR036388">
    <property type="entry name" value="WH-like_DNA-bd_sf"/>
</dbReference>
<comment type="similarity">
    <text evidence="1">Belongs to the LysR transcriptional regulatory family.</text>
</comment>